<sequence>MAIGKIRFQGFLFLILLGLILLSVWLATRQSARNAEMMHAAKAASEAQQERVAELTDVNAISMVETSTTDMDGNIHTYMVPRIKGLHPAELAVDAPQPAREQLVAMGINAAEWRIHSQGVAQSGEPRIINDAVLIYVAGLDENGTPVVDYVDLDGVGDKSYGAMAGQFASDLATLEGNERLGAPNPDMETQISGLIYRLQSPVPYDIYSLYCRDSKCMFRLQLGEIPEDLPQSGAELIGGIMQDVSYALEKTCAATHRADRQQNVYFTVNCRD</sequence>
<dbReference type="RefSeq" id="WP_214506564.1">
    <property type="nucleotide sequence ID" value="NZ_JAHEPS010000002.1"/>
</dbReference>
<proteinExistence type="predicted"/>
<keyword evidence="2" id="KW-1185">Reference proteome</keyword>
<organism evidence="1 2">
    <name type="scientific">Shewanella jiangmenensis</name>
    <dbReference type="NCBI Taxonomy" id="2837387"/>
    <lineage>
        <taxon>Bacteria</taxon>
        <taxon>Pseudomonadati</taxon>
        <taxon>Pseudomonadota</taxon>
        <taxon>Gammaproteobacteria</taxon>
        <taxon>Alteromonadales</taxon>
        <taxon>Shewanellaceae</taxon>
        <taxon>Shewanella</taxon>
    </lineage>
</organism>
<accession>A0ABS5V5Q5</accession>
<reference evidence="1 2" key="1">
    <citation type="submission" date="2021-05" db="EMBL/GenBank/DDBJ databases">
        <title>Shewanella sp. JM162201.</title>
        <authorList>
            <person name="Xu S."/>
            <person name="Li A."/>
        </authorList>
    </citation>
    <scope>NUCLEOTIDE SEQUENCE [LARGE SCALE GENOMIC DNA]</scope>
    <source>
        <strain evidence="1 2">JM162201</strain>
    </source>
</reference>
<name>A0ABS5V5Q5_9GAMM</name>
<dbReference type="EMBL" id="JAHEPS010000002">
    <property type="protein sequence ID" value="MBT1444373.1"/>
    <property type="molecule type" value="Genomic_DNA"/>
</dbReference>
<evidence type="ECO:0000313" key="2">
    <source>
        <dbReference type="Proteomes" id="UP001195903"/>
    </source>
</evidence>
<comment type="caution">
    <text evidence="1">The sequence shown here is derived from an EMBL/GenBank/DDBJ whole genome shotgun (WGS) entry which is preliminary data.</text>
</comment>
<protein>
    <submittedName>
        <fullName evidence="1">Uncharacterized protein</fullName>
    </submittedName>
</protein>
<dbReference type="Proteomes" id="UP001195903">
    <property type="component" value="Unassembled WGS sequence"/>
</dbReference>
<gene>
    <name evidence="1" type="ORF">KJI95_07515</name>
</gene>
<evidence type="ECO:0000313" key="1">
    <source>
        <dbReference type="EMBL" id="MBT1444373.1"/>
    </source>
</evidence>